<keyword evidence="2" id="KW-1185">Reference proteome</keyword>
<proteinExistence type="predicted"/>
<name>B9D5H7_CAMRE</name>
<dbReference type="AlphaFoldDB" id="B9D5H7"/>
<evidence type="ECO:0000313" key="1">
    <source>
        <dbReference type="EMBL" id="EEF12740.1"/>
    </source>
</evidence>
<reference evidence="1 2" key="1">
    <citation type="submission" date="2008-08" db="EMBL/GenBank/DDBJ databases">
        <authorList>
            <person name="Madupu R."/>
            <person name="Durkin A.S."/>
            <person name="Torralba M."/>
            <person name="Methe B."/>
            <person name="Sutton G.G."/>
            <person name="Strausberg R.L."/>
            <person name="Nelson K.E."/>
        </authorList>
    </citation>
    <scope>NUCLEOTIDE SEQUENCE [LARGE SCALE GENOMIC DNA]</scope>
    <source>
        <strain evidence="1 2">RM3267</strain>
    </source>
</reference>
<gene>
    <name evidence="1" type="ORF">CAMRE0001_1088</name>
</gene>
<organism evidence="1 2">
    <name type="scientific">Campylobacter rectus RM3267</name>
    <dbReference type="NCBI Taxonomy" id="553218"/>
    <lineage>
        <taxon>Bacteria</taxon>
        <taxon>Pseudomonadati</taxon>
        <taxon>Campylobacterota</taxon>
        <taxon>Epsilonproteobacteria</taxon>
        <taxon>Campylobacterales</taxon>
        <taxon>Campylobacteraceae</taxon>
        <taxon>Campylobacter</taxon>
    </lineage>
</organism>
<comment type="caution">
    <text evidence="1">The sequence shown here is derived from an EMBL/GenBank/DDBJ whole genome shotgun (WGS) entry which is preliminary data.</text>
</comment>
<sequence>MRGALVSADEFVTSWQQLLEDAQTYASLSNFELLPAQESISAEYHAHILYGARRPAVGDIRPSNF</sequence>
<accession>B9D5H7</accession>
<dbReference type="Proteomes" id="UP000003082">
    <property type="component" value="Unassembled WGS sequence"/>
</dbReference>
<dbReference type="EMBL" id="ACFU01000040">
    <property type="protein sequence ID" value="EEF12740.1"/>
    <property type="molecule type" value="Genomic_DNA"/>
</dbReference>
<protein>
    <submittedName>
        <fullName evidence="1">Uncharacterized protein</fullName>
    </submittedName>
</protein>
<evidence type="ECO:0000313" key="2">
    <source>
        <dbReference type="Proteomes" id="UP000003082"/>
    </source>
</evidence>